<feature type="region of interest" description="Disordered" evidence="1">
    <location>
        <begin position="1"/>
        <end position="32"/>
    </location>
</feature>
<feature type="compositionally biased region" description="Polar residues" evidence="1">
    <location>
        <begin position="1"/>
        <end position="16"/>
    </location>
</feature>
<dbReference type="EMBL" id="CABVPU010000063">
    <property type="protein sequence ID" value="VWC49082.1"/>
    <property type="molecule type" value="Genomic_DNA"/>
</dbReference>
<evidence type="ECO:0000313" key="3">
    <source>
        <dbReference type="Proteomes" id="UP000494174"/>
    </source>
</evidence>
<gene>
    <name evidence="2" type="ORF">BLA15945_07733</name>
</gene>
<name>A0A6P2LNJ0_BURL3</name>
<dbReference type="Proteomes" id="UP000494174">
    <property type="component" value="Unassembled WGS sequence"/>
</dbReference>
<protein>
    <submittedName>
        <fullName evidence="2">Uncharacterized protein</fullName>
    </submittedName>
</protein>
<organism evidence="2 3">
    <name type="scientific">Burkholderia lata (strain ATCC 17760 / DSM 23089 / LMG 22485 / NCIMB 9086 / R18194 / 383)</name>
    <dbReference type="NCBI Taxonomy" id="482957"/>
    <lineage>
        <taxon>Bacteria</taxon>
        <taxon>Pseudomonadati</taxon>
        <taxon>Pseudomonadota</taxon>
        <taxon>Betaproteobacteria</taxon>
        <taxon>Burkholderiales</taxon>
        <taxon>Burkholderiaceae</taxon>
        <taxon>Burkholderia</taxon>
        <taxon>Burkholderia cepacia complex</taxon>
    </lineage>
</organism>
<dbReference type="AlphaFoldDB" id="A0A6P2LNJ0"/>
<proteinExistence type="predicted"/>
<evidence type="ECO:0000256" key="1">
    <source>
        <dbReference type="SAM" id="MobiDB-lite"/>
    </source>
</evidence>
<evidence type="ECO:0000313" key="2">
    <source>
        <dbReference type="EMBL" id="VWC49082.1"/>
    </source>
</evidence>
<accession>A0A6P2LNJ0</accession>
<sequence length="99" mass="9986">MPGIQNSASATTSNGKPSMRGRMPNAHTNAAGTASTVPLMNACAPAAGLPAVASSAQYGATTSSIMSPWFQPVASQNAPEITIAHAARTPLRRAAPVSR</sequence>
<reference evidence="2 3" key="1">
    <citation type="submission" date="2019-09" db="EMBL/GenBank/DDBJ databases">
        <authorList>
            <person name="Depoorter E."/>
        </authorList>
    </citation>
    <scope>NUCLEOTIDE SEQUENCE [LARGE SCALE GENOMIC DNA]</scope>
    <source>
        <strain evidence="2">R-15945</strain>
    </source>
</reference>